<dbReference type="EMBL" id="CAJNNW010037018">
    <property type="protein sequence ID" value="CAE8738877.1"/>
    <property type="molecule type" value="Genomic_DNA"/>
</dbReference>
<feature type="compositionally biased region" description="Polar residues" evidence="1">
    <location>
        <begin position="321"/>
        <end position="339"/>
    </location>
</feature>
<reference evidence="2" key="1">
    <citation type="submission" date="2021-02" db="EMBL/GenBank/DDBJ databases">
        <authorList>
            <person name="Dougan E. K."/>
            <person name="Rhodes N."/>
            <person name="Thang M."/>
            <person name="Chan C."/>
        </authorList>
    </citation>
    <scope>NUCLEOTIDE SEQUENCE</scope>
</reference>
<organism evidence="2 3">
    <name type="scientific">Polarella glacialis</name>
    <name type="common">Dinoflagellate</name>
    <dbReference type="NCBI Taxonomy" id="89957"/>
    <lineage>
        <taxon>Eukaryota</taxon>
        <taxon>Sar</taxon>
        <taxon>Alveolata</taxon>
        <taxon>Dinophyceae</taxon>
        <taxon>Suessiales</taxon>
        <taxon>Suessiaceae</taxon>
        <taxon>Polarella</taxon>
    </lineage>
</organism>
<name>A0A813M298_POLGL</name>
<feature type="non-terminal residue" evidence="2">
    <location>
        <position position="1"/>
    </location>
</feature>
<evidence type="ECO:0000313" key="2">
    <source>
        <dbReference type="EMBL" id="CAE8738877.1"/>
    </source>
</evidence>
<evidence type="ECO:0000313" key="3">
    <source>
        <dbReference type="Proteomes" id="UP000626109"/>
    </source>
</evidence>
<accession>A0A813M298</accession>
<proteinExistence type="predicted"/>
<sequence>ADVAAAAVAAAAAAASAAPRSASPNQGGAPMSCGGCWRPMQFTPRGARATPRGAGGSATPAASMLVSSPGMSWRGASASAISTPRAGVDGGEPNPASLAAAVREATGPQVVNRSSGNGPAAMPIPQGSGINECAAALGVLLREAFSAHPGGEDWQAAAATAAAKTLASRAAAAAARAATQAVPASSPPLAWAARQSLVSPVSPVYQVAPVAPIWASVAVPPSARVVRSTVASPGPPSFRAVASAAVPMMPSGCASVTFGGAVTPAPTPPWGSPPGSEIRRMPSAPTLAGRHPSTPMAQAARTAIPAGIATVGHPSAHCSFRQPQPQISQTISWAGPQQR</sequence>
<evidence type="ECO:0000256" key="1">
    <source>
        <dbReference type="SAM" id="MobiDB-lite"/>
    </source>
</evidence>
<dbReference type="Proteomes" id="UP000626109">
    <property type="component" value="Unassembled WGS sequence"/>
</dbReference>
<dbReference type="AlphaFoldDB" id="A0A813M298"/>
<feature type="region of interest" description="Disordered" evidence="1">
    <location>
        <begin position="317"/>
        <end position="339"/>
    </location>
</feature>
<gene>
    <name evidence="2" type="ORF">PGLA2088_LOCUS49380</name>
</gene>
<comment type="caution">
    <text evidence="2">The sequence shown here is derived from an EMBL/GenBank/DDBJ whole genome shotgun (WGS) entry which is preliminary data.</text>
</comment>
<protein>
    <submittedName>
        <fullName evidence="2">Uncharacterized protein</fullName>
    </submittedName>
</protein>
<feature type="non-terminal residue" evidence="2">
    <location>
        <position position="339"/>
    </location>
</feature>